<keyword evidence="3" id="KW-1185">Reference proteome</keyword>
<dbReference type="PANTHER" id="PTHR46890:SF48">
    <property type="entry name" value="RNA-DIRECTED DNA POLYMERASE"/>
    <property type="match status" value="1"/>
</dbReference>
<dbReference type="InterPro" id="IPR044730">
    <property type="entry name" value="RNase_H-like_dom_plant"/>
</dbReference>
<evidence type="ECO:0000259" key="1">
    <source>
        <dbReference type="PROSITE" id="PS50878"/>
    </source>
</evidence>
<dbReference type="Pfam" id="PF00078">
    <property type="entry name" value="RVT_1"/>
    <property type="match status" value="1"/>
</dbReference>
<gene>
    <name evidence="2" type="ORF">SO802_005691</name>
</gene>
<dbReference type="InterPro" id="IPR002156">
    <property type="entry name" value="RNaseH_domain"/>
</dbReference>
<dbReference type="SUPFAM" id="SSF53098">
    <property type="entry name" value="Ribonuclease H-like"/>
    <property type="match status" value="1"/>
</dbReference>
<comment type="caution">
    <text evidence="2">The sequence shown here is derived from an EMBL/GenBank/DDBJ whole genome shotgun (WGS) entry which is preliminary data.</text>
</comment>
<dbReference type="Proteomes" id="UP001459277">
    <property type="component" value="Unassembled WGS sequence"/>
</dbReference>
<dbReference type="InterPro" id="IPR000477">
    <property type="entry name" value="RT_dom"/>
</dbReference>
<sequence>MTDFQPKSLCNVVYKLISKTIANRFRAILPHIISENQSAFIPGRLITDNVLVAFELMHFKNHKNAGRDGYMAAKLDMSKAFDRVEWCFIKGVLEKLGFNSKWINLVMRCISSISYSVIINGAACGNIFPTRGLRQGDPLSPYLFLICTEGLFALIHRAIRNQRLTSISTCRGCPRVTHLLFADDIILFCKASARESRELRNILQKYEEGSGQKINTDKSSIFFSPNTTQDTRDEILATLGPMQDTRHTKYLGLPSIIGRSKKSPPPPGFHKINIDGASSESDNCSSVGVVIKDCWGQVVAALCKPLQACYPAELTEIMAVEQGVLLAQELQLPSVIVELDSSNAIQAIHEKATGSSFGHLIQEILQASESCETCLFKHLNRNFNSVAHELAQHAIRTGSQHLWKGVTPPAIVPFLQADMM</sequence>
<proteinExistence type="predicted"/>
<dbReference type="PROSITE" id="PS50878">
    <property type="entry name" value="RT_POL"/>
    <property type="match status" value="1"/>
</dbReference>
<dbReference type="InterPro" id="IPR036397">
    <property type="entry name" value="RNaseH_sf"/>
</dbReference>
<dbReference type="InterPro" id="IPR043502">
    <property type="entry name" value="DNA/RNA_pol_sf"/>
</dbReference>
<dbReference type="Gene3D" id="3.30.420.10">
    <property type="entry name" value="Ribonuclease H-like superfamily/Ribonuclease H"/>
    <property type="match status" value="1"/>
</dbReference>
<dbReference type="CDD" id="cd01650">
    <property type="entry name" value="RT_nLTR_like"/>
    <property type="match status" value="1"/>
</dbReference>
<organism evidence="2 3">
    <name type="scientific">Lithocarpus litseifolius</name>
    <dbReference type="NCBI Taxonomy" id="425828"/>
    <lineage>
        <taxon>Eukaryota</taxon>
        <taxon>Viridiplantae</taxon>
        <taxon>Streptophyta</taxon>
        <taxon>Embryophyta</taxon>
        <taxon>Tracheophyta</taxon>
        <taxon>Spermatophyta</taxon>
        <taxon>Magnoliopsida</taxon>
        <taxon>eudicotyledons</taxon>
        <taxon>Gunneridae</taxon>
        <taxon>Pentapetalae</taxon>
        <taxon>rosids</taxon>
        <taxon>fabids</taxon>
        <taxon>Fagales</taxon>
        <taxon>Fagaceae</taxon>
        <taxon>Lithocarpus</taxon>
    </lineage>
</organism>
<dbReference type="InterPro" id="IPR052343">
    <property type="entry name" value="Retrotransposon-Effector_Assoc"/>
</dbReference>
<dbReference type="GO" id="GO:0003676">
    <property type="term" value="F:nucleic acid binding"/>
    <property type="evidence" value="ECO:0007669"/>
    <property type="project" value="InterPro"/>
</dbReference>
<dbReference type="GO" id="GO:0004523">
    <property type="term" value="F:RNA-DNA hybrid ribonuclease activity"/>
    <property type="evidence" value="ECO:0007669"/>
    <property type="project" value="InterPro"/>
</dbReference>
<dbReference type="Pfam" id="PF13456">
    <property type="entry name" value="RVT_3"/>
    <property type="match status" value="1"/>
</dbReference>
<dbReference type="EMBL" id="JAZDWU010000002">
    <property type="protein sequence ID" value="KAL0010583.1"/>
    <property type="molecule type" value="Genomic_DNA"/>
</dbReference>
<reference evidence="2 3" key="1">
    <citation type="submission" date="2024-01" db="EMBL/GenBank/DDBJ databases">
        <title>A telomere-to-telomere, gap-free genome of sweet tea (Lithocarpus litseifolius).</title>
        <authorList>
            <person name="Zhou J."/>
        </authorList>
    </citation>
    <scope>NUCLEOTIDE SEQUENCE [LARGE SCALE GENOMIC DNA]</scope>
    <source>
        <strain evidence="2">Zhou-2022a</strain>
        <tissue evidence="2">Leaf</tissue>
    </source>
</reference>
<dbReference type="AlphaFoldDB" id="A0AAW2DLX1"/>
<protein>
    <recommendedName>
        <fullName evidence="1">Reverse transcriptase domain-containing protein</fullName>
    </recommendedName>
</protein>
<accession>A0AAW2DLX1</accession>
<evidence type="ECO:0000313" key="3">
    <source>
        <dbReference type="Proteomes" id="UP001459277"/>
    </source>
</evidence>
<feature type="domain" description="Reverse transcriptase" evidence="1">
    <location>
        <begin position="1"/>
        <end position="255"/>
    </location>
</feature>
<dbReference type="PANTHER" id="PTHR46890">
    <property type="entry name" value="NON-LTR RETROLELEMENT REVERSE TRANSCRIPTASE-LIKE PROTEIN-RELATED"/>
    <property type="match status" value="1"/>
</dbReference>
<evidence type="ECO:0000313" key="2">
    <source>
        <dbReference type="EMBL" id="KAL0010583.1"/>
    </source>
</evidence>
<dbReference type="CDD" id="cd06222">
    <property type="entry name" value="RNase_H_like"/>
    <property type="match status" value="1"/>
</dbReference>
<dbReference type="SUPFAM" id="SSF56672">
    <property type="entry name" value="DNA/RNA polymerases"/>
    <property type="match status" value="1"/>
</dbReference>
<dbReference type="InterPro" id="IPR012337">
    <property type="entry name" value="RNaseH-like_sf"/>
</dbReference>
<name>A0AAW2DLX1_9ROSI</name>